<reference evidence="3 4" key="1">
    <citation type="journal article" date="2013" name="PLoS ONE">
        <title>Genomic analysis of Melioribacter roseus, facultatively anaerobic organotrophic bacterium representing a novel deep lineage within Bacteriodetes/Chlorobi group.</title>
        <authorList>
            <person name="Kadnikov V.V."/>
            <person name="Mardanov A.V."/>
            <person name="Podosokorskaya O.A."/>
            <person name="Gavrilov S.N."/>
            <person name="Kublanov I.V."/>
            <person name="Beletsky A.V."/>
            <person name="Bonch-Osmolovskaya E.A."/>
            <person name="Ravin N.V."/>
        </authorList>
    </citation>
    <scope>NUCLEOTIDE SEQUENCE [LARGE SCALE GENOMIC DNA]</scope>
    <source>
        <strain evidence="4">JCM 17771 / P3M-2</strain>
    </source>
</reference>
<dbReference type="HOGENOM" id="CLU_598226_0_0_10"/>
<dbReference type="PANTHER" id="PTHR30189">
    <property type="entry name" value="LPS-ASSEMBLY PROTEIN"/>
    <property type="match status" value="1"/>
</dbReference>
<evidence type="ECO:0000313" key="3">
    <source>
        <dbReference type="EMBL" id="AFN73623.1"/>
    </source>
</evidence>
<keyword evidence="4" id="KW-1185">Reference proteome</keyword>
<keyword evidence="1" id="KW-0472">Membrane</keyword>
<dbReference type="InterPro" id="IPR005653">
    <property type="entry name" value="OstA-like_N"/>
</dbReference>
<dbReference type="PANTHER" id="PTHR30189:SF1">
    <property type="entry name" value="LPS-ASSEMBLY PROTEIN LPTD"/>
    <property type="match status" value="1"/>
</dbReference>
<protein>
    <submittedName>
        <fullName evidence="3">OstA family protein</fullName>
    </submittedName>
</protein>
<dbReference type="GO" id="GO:0009279">
    <property type="term" value="C:cell outer membrane"/>
    <property type="evidence" value="ECO:0007669"/>
    <property type="project" value="TreeGrafter"/>
</dbReference>
<accession>I6ZX36</accession>
<dbReference type="InterPro" id="IPR050218">
    <property type="entry name" value="LptD"/>
</dbReference>
<dbReference type="STRING" id="1191523.MROS_0379"/>
<organism evidence="3 4">
    <name type="scientific">Melioribacter roseus (strain DSM 23840 / JCM 17771 / VKM B-2668 / P3M-2)</name>
    <dbReference type="NCBI Taxonomy" id="1191523"/>
    <lineage>
        <taxon>Bacteria</taxon>
        <taxon>Pseudomonadati</taxon>
        <taxon>Ignavibacteriota</taxon>
        <taxon>Ignavibacteria</taxon>
        <taxon>Ignavibacteriales</taxon>
        <taxon>Melioribacteraceae</taxon>
        <taxon>Melioribacter</taxon>
    </lineage>
</organism>
<dbReference type="eggNOG" id="COG1934">
    <property type="taxonomic scope" value="Bacteria"/>
</dbReference>
<evidence type="ECO:0000256" key="1">
    <source>
        <dbReference type="ARBA" id="ARBA00023237"/>
    </source>
</evidence>
<dbReference type="GO" id="GO:1990351">
    <property type="term" value="C:transporter complex"/>
    <property type="evidence" value="ECO:0007669"/>
    <property type="project" value="TreeGrafter"/>
</dbReference>
<dbReference type="Pfam" id="PF13100">
    <property type="entry name" value="OstA_2"/>
    <property type="match status" value="1"/>
</dbReference>
<keyword evidence="1" id="KW-0998">Cell outer membrane</keyword>
<dbReference type="Proteomes" id="UP000009011">
    <property type="component" value="Chromosome"/>
</dbReference>
<dbReference type="Gene3D" id="2.60.450.10">
    <property type="entry name" value="Lipopolysaccharide (LPS) transport protein A like domain"/>
    <property type="match status" value="1"/>
</dbReference>
<proteinExistence type="predicted"/>
<dbReference type="EMBL" id="CP003557">
    <property type="protein sequence ID" value="AFN73623.1"/>
    <property type="molecule type" value="Genomic_DNA"/>
</dbReference>
<dbReference type="OrthoDB" id="9805931at2"/>
<evidence type="ECO:0000313" key="4">
    <source>
        <dbReference type="Proteomes" id="UP000009011"/>
    </source>
</evidence>
<dbReference type="RefSeq" id="WP_014855060.1">
    <property type="nucleotide sequence ID" value="NC_018178.1"/>
</dbReference>
<name>I6ZX36_MELRP</name>
<sequence length="449" mass="51056">MKKTFFIILFTAVVLFGQGKMLRVEGDSLIGKRINGETIREVRGNVVMYQDDVVIKCDTAIQYTAKNRAELIGNVIAMQDSIIIKTTRGFYYDDARISFSNNGIDYTDGHIRLTADNGYYYYDEKRAFFYGNVVIRDSVSTLKADRFYYYDDADKAVAAGNVTAIDTALIIRADSLINYKSENTTFAFANVSVDDLKNGMLIKGDYLENKNDYSKVTGNAFLMRIDTLDSGETDTLFVKAGIMESFSDSSNRLICADSVRMLKGEFASVNNYAVFYRNVNRIHTYKLPNDQTPPVIWNENAQILGDTIDIITNDNKLERMTIKSDAGTTLNALIVTQNPEYPKRYDQISGAEFEMFFEDGKLIKTVVSGNMLSIYYLYEEDKPNGLIKSSAQNAEIYFENNKVDKVKLFGKPASEYYPENLVTEKELDFTLPDFILIKNRPVKEEFIRN</sequence>
<evidence type="ECO:0000259" key="2">
    <source>
        <dbReference type="Pfam" id="PF13100"/>
    </source>
</evidence>
<dbReference type="AlphaFoldDB" id="I6ZX36"/>
<feature type="domain" description="Organic solvent tolerance-like N-terminal" evidence="2">
    <location>
        <begin position="34"/>
        <end position="97"/>
    </location>
</feature>
<dbReference type="KEGG" id="mro:MROS_0379"/>
<gene>
    <name evidence="3" type="ordered locus">MROS_0379</name>
</gene>